<dbReference type="RefSeq" id="WP_135441248.1">
    <property type="nucleotide sequence ID" value="NZ_SRLE01000004.1"/>
</dbReference>
<name>A0A4Z0M6U3_9GAMM</name>
<dbReference type="InterPro" id="IPR051842">
    <property type="entry name" value="uS12_prolyl_hydroxylase"/>
</dbReference>
<reference evidence="5 6" key="1">
    <citation type="submission" date="2019-04" db="EMBL/GenBank/DDBJ databases">
        <title>Taxonomy of novel Haliea sp. from mangrove soil of West Coast of India.</title>
        <authorList>
            <person name="Verma A."/>
            <person name="Kumar P."/>
            <person name="Krishnamurthi S."/>
        </authorList>
    </citation>
    <scope>NUCLEOTIDE SEQUENCE [LARGE SCALE GENOMIC DNA]</scope>
    <source>
        <strain evidence="5 6">SAOS-164</strain>
    </source>
</reference>
<keyword evidence="2" id="KW-0223">Dioxygenase</keyword>
<dbReference type="EMBL" id="SRLE01000004">
    <property type="protein sequence ID" value="TGD75107.1"/>
    <property type="molecule type" value="Genomic_DNA"/>
</dbReference>
<dbReference type="GO" id="GO:0051213">
    <property type="term" value="F:dioxygenase activity"/>
    <property type="evidence" value="ECO:0007669"/>
    <property type="project" value="UniProtKB-KW"/>
</dbReference>
<dbReference type="OrthoDB" id="9783171at2"/>
<comment type="cofactor">
    <cofactor evidence="1">
        <name>L-ascorbate</name>
        <dbReference type="ChEBI" id="CHEBI:38290"/>
    </cofactor>
</comment>
<keyword evidence="6" id="KW-1185">Reference proteome</keyword>
<evidence type="ECO:0000256" key="2">
    <source>
        <dbReference type="ARBA" id="ARBA00022964"/>
    </source>
</evidence>
<evidence type="ECO:0000259" key="4">
    <source>
        <dbReference type="SMART" id="SM00702"/>
    </source>
</evidence>
<dbReference type="PANTHER" id="PTHR12117:SF0">
    <property type="entry name" value="PROLYL 3-HYDROXYLASE OGFOD1"/>
    <property type="match status" value="1"/>
</dbReference>
<dbReference type="GO" id="GO:0031418">
    <property type="term" value="F:L-ascorbic acid binding"/>
    <property type="evidence" value="ECO:0007669"/>
    <property type="project" value="InterPro"/>
</dbReference>
<gene>
    <name evidence="5" type="ORF">E4634_03610</name>
</gene>
<dbReference type="Proteomes" id="UP000298050">
    <property type="component" value="Unassembled WGS sequence"/>
</dbReference>
<dbReference type="InterPro" id="IPR044862">
    <property type="entry name" value="Pro_4_hyd_alph_FE2OG_OXY"/>
</dbReference>
<comment type="caution">
    <text evidence="5">The sequence shown here is derived from an EMBL/GenBank/DDBJ whole genome shotgun (WGS) entry which is preliminary data.</text>
</comment>
<evidence type="ECO:0000256" key="1">
    <source>
        <dbReference type="ARBA" id="ARBA00001961"/>
    </source>
</evidence>
<sequence>MAAFDYNTMLPVEKLKTLAEREADNYQGALPFAHGCFDGIFDDAVLDAIIEEFEQSDRDWHEFSSKYEKKFQMNRDANLRPVTRAFIHNLNSEPFLQFLETLTGVKNLIPDPYLVGGGLHKIPRGGRLGVHVDFNKHQKMNVFRRLNVLIYLNRDWQEEYGGYFELWDEHRQSAQVKLLPIFNRMAIFTTTATSFHGHPEPLTCPEDRHRISLALYYYTANDRGDQKAAAHSTVFLTRDGRREELGKPTLWQRTKGTVKRVISPQRQA</sequence>
<organism evidence="5 6">
    <name type="scientific">Mangrovimicrobium sediminis</name>
    <dbReference type="NCBI Taxonomy" id="2562682"/>
    <lineage>
        <taxon>Bacteria</taxon>
        <taxon>Pseudomonadati</taxon>
        <taxon>Pseudomonadota</taxon>
        <taxon>Gammaproteobacteria</taxon>
        <taxon>Cellvibrionales</taxon>
        <taxon>Halieaceae</taxon>
        <taxon>Mangrovimicrobium</taxon>
    </lineage>
</organism>
<proteinExistence type="predicted"/>
<dbReference type="Gene3D" id="2.60.120.620">
    <property type="entry name" value="q2cbj1_9rhob like domain"/>
    <property type="match status" value="1"/>
</dbReference>
<accession>A0A4Z0M6U3</accession>
<dbReference type="SMART" id="SM00702">
    <property type="entry name" value="P4Hc"/>
    <property type="match status" value="1"/>
</dbReference>
<feature type="domain" description="Prolyl 4-hydroxylase alpha subunit" evidence="4">
    <location>
        <begin position="31"/>
        <end position="218"/>
    </location>
</feature>
<dbReference type="PANTHER" id="PTHR12117">
    <property type="entry name" value="HISTONE ACETYLTRANSFERASE COMPLEX"/>
    <property type="match status" value="1"/>
</dbReference>
<evidence type="ECO:0000313" key="5">
    <source>
        <dbReference type="EMBL" id="TGD75107.1"/>
    </source>
</evidence>
<keyword evidence="3" id="KW-0560">Oxidoreductase</keyword>
<protein>
    <submittedName>
        <fullName evidence="5">2OG-Fe(II) oxygenase</fullName>
    </submittedName>
</protein>
<dbReference type="InterPro" id="IPR006620">
    <property type="entry name" value="Pro_4_hyd_alph"/>
</dbReference>
<dbReference type="AlphaFoldDB" id="A0A4Z0M6U3"/>
<evidence type="ECO:0000256" key="3">
    <source>
        <dbReference type="ARBA" id="ARBA00023002"/>
    </source>
</evidence>
<dbReference type="GO" id="GO:0016705">
    <property type="term" value="F:oxidoreductase activity, acting on paired donors, with incorporation or reduction of molecular oxygen"/>
    <property type="evidence" value="ECO:0007669"/>
    <property type="project" value="InterPro"/>
</dbReference>
<dbReference type="GO" id="GO:0005506">
    <property type="term" value="F:iron ion binding"/>
    <property type="evidence" value="ECO:0007669"/>
    <property type="project" value="InterPro"/>
</dbReference>
<evidence type="ECO:0000313" key="6">
    <source>
        <dbReference type="Proteomes" id="UP000298050"/>
    </source>
</evidence>
<dbReference type="Pfam" id="PF13640">
    <property type="entry name" value="2OG-FeII_Oxy_3"/>
    <property type="match status" value="1"/>
</dbReference>